<dbReference type="OrthoDB" id="100846at2157"/>
<dbReference type="Gene3D" id="3.40.720.10">
    <property type="entry name" value="Alkaline Phosphatase, subunit A"/>
    <property type="match status" value="1"/>
</dbReference>
<evidence type="ECO:0000313" key="2">
    <source>
        <dbReference type="Proteomes" id="UP000296706"/>
    </source>
</evidence>
<dbReference type="GeneID" id="39849042"/>
<name>A0A4D6HEB3_9EURY</name>
<dbReference type="RefSeq" id="WP_049992646.1">
    <property type="nucleotide sequence ID" value="NZ_CP031310.1"/>
</dbReference>
<proteinExistence type="predicted"/>
<evidence type="ECO:0008006" key="3">
    <source>
        <dbReference type="Google" id="ProtNLM"/>
    </source>
</evidence>
<keyword evidence="2" id="KW-1185">Reference proteome</keyword>
<reference evidence="1 2" key="1">
    <citation type="journal article" date="2019" name="Nat. Commun.">
        <title>A new type of DNA phosphorothioation-based antiviral system in archaea.</title>
        <authorList>
            <person name="Xiong L."/>
            <person name="Liu S."/>
            <person name="Chen S."/>
            <person name="Xiao Y."/>
            <person name="Zhu B."/>
            <person name="Gao Y."/>
            <person name="Zhang Y."/>
            <person name="Chen B."/>
            <person name="Luo J."/>
            <person name="Deng Z."/>
            <person name="Chen X."/>
            <person name="Wang L."/>
            <person name="Chen S."/>
        </authorList>
    </citation>
    <scope>NUCLEOTIDE SEQUENCE [LARGE SCALE GENOMIC DNA]</scope>
    <source>
        <strain evidence="1 2">CBA1105</strain>
    </source>
</reference>
<sequence>MSVLDGLRYAYREIRDNYDDRFWWRNRFFHRLIAPFHLTVYPTRSAAIDVPEADWDTLIVLDACRTDLFEERADVGRFDEYRTVTSRGSATQEWVRQNFAGRSFGDMVYVTANPFVSREAGDAFHEIYEPWVSEFDEETRTVLPEKTTETAIRAHRDHPDKRIVVHYMQPHHPFVTAPELQFHGWQIDDFEGWKEKQEETGLKDDVKKGRPHTPWDALYMGLVSKEAVWDAYGDNLTRTLDSVSELLDEIEGRTVLTSDHGNMLGERTFPLPLQVYGHPSGIRNSELVDVPWAVVETGQRRTVSDDGTVTQSEHDQEMVQDRLEDLGYV</sequence>
<gene>
    <name evidence="1" type="ORF">DV733_14235</name>
</gene>
<dbReference type="InterPro" id="IPR017850">
    <property type="entry name" value="Alkaline_phosphatase_core_sf"/>
</dbReference>
<dbReference type="AlphaFoldDB" id="A0A4D6HEB3"/>
<organism evidence="1 2">
    <name type="scientific">Halapricum salinum</name>
    <dbReference type="NCBI Taxonomy" id="1457250"/>
    <lineage>
        <taxon>Archaea</taxon>
        <taxon>Methanobacteriati</taxon>
        <taxon>Methanobacteriota</taxon>
        <taxon>Stenosarchaea group</taxon>
        <taxon>Halobacteria</taxon>
        <taxon>Halobacteriales</taxon>
        <taxon>Haloarculaceae</taxon>
        <taxon>Halapricum</taxon>
    </lineage>
</organism>
<accession>A0A4D6HEB3</accession>
<dbReference type="KEGG" id="hsn:DV733_14235"/>
<dbReference type="STRING" id="1457250.GCA_000755225_01711"/>
<evidence type="ECO:0000313" key="1">
    <source>
        <dbReference type="EMBL" id="QCC52319.1"/>
    </source>
</evidence>
<dbReference type="SUPFAM" id="SSF53649">
    <property type="entry name" value="Alkaline phosphatase-like"/>
    <property type="match status" value="1"/>
</dbReference>
<dbReference type="EMBL" id="CP031310">
    <property type="protein sequence ID" value="QCC52319.1"/>
    <property type="molecule type" value="Genomic_DNA"/>
</dbReference>
<protein>
    <recommendedName>
        <fullName evidence="3">Sulfatase</fullName>
    </recommendedName>
</protein>
<dbReference type="Proteomes" id="UP000296706">
    <property type="component" value="Chromosome"/>
</dbReference>